<gene>
    <name evidence="2" type="ORF">ETSY1_25980</name>
</gene>
<keyword evidence="3" id="KW-1185">Reference proteome</keyword>
<feature type="region of interest" description="Disordered" evidence="1">
    <location>
        <begin position="147"/>
        <end position="168"/>
    </location>
</feature>
<accession>W4LFA1</accession>
<proteinExistence type="predicted"/>
<name>W4LFA1_ENTF1</name>
<evidence type="ECO:0000256" key="1">
    <source>
        <dbReference type="SAM" id="MobiDB-lite"/>
    </source>
</evidence>
<sequence>MDERKDQKHGEYIWRFEQAGLEQGAYSISDLDGCKIAAILLADRSRPIEKGRNARLLTRDYGAKEWIDRGHFKFKQAMTEGNRHIYTYRVLDEMDLTLKDVTKRGIDKDMTSLAHDLGRLPPDRQAVRIEAFLRKDKASRVIRLAAAARKESAQEGQNQCGNDNPERE</sequence>
<protein>
    <submittedName>
        <fullName evidence="2">Uncharacterized protein</fullName>
    </submittedName>
</protein>
<comment type="caution">
    <text evidence="2">The sequence shown here is derived from an EMBL/GenBank/DDBJ whole genome shotgun (WGS) entry which is preliminary data.</text>
</comment>
<dbReference type="EMBL" id="AZHW01000767">
    <property type="protein sequence ID" value="ETW96594.1"/>
    <property type="molecule type" value="Genomic_DNA"/>
</dbReference>
<organism evidence="2 3">
    <name type="scientific">Entotheonella factor</name>
    <dbReference type="NCBI Taxonomy" id="1429438"/>
    <lineage>
        <taxon>Bacteria</taxon>
        <taxon>Pseudomonadati</taxon>
        <taxon>Nitrospinota/Tectimicrobiota group</taxon>
        <taxon>Candidatus Tectimicrobiota</taxon>
        <taxon>Candidatus Entotheonellia</taxon>
        <taxon>Candidatus Entotheonellales</taxon>
        <taxon>Candidatus Entotheonellaceae</taxon>
        <taxon>Candidatus Entotheonella</taxon>
    </lineage>
</organism>
<reference evidence="2 3" key="1">
    <citation type="journal article" date="2014" name="Nature">
        <title>An environmental bacterial taxon with a large and distinct metabolic repertoire.</title>
        <authorList>
            <person name="Wilson M.C."/>
            <person name="Mori T."/>
            <person name="Ruckert C."/>
            <person name="Uria A.R."/>
            <person name="Helf M.J."/>
            <person name="Takada K."/>
            <person name="Gernert C."/>
            <person name="Steffens U.A."/>
            <person name="Heycke N."/>
            <person name="Schmitt S."/>
            <person name="Rinke C."/>
            <person name="Helfrich E.J."/>
            <person name="Brachmann A.O."/>
            <person name="Gurgui C."/>
            <person name="Wakimoto T."/>
            <person name="Kracht M."/>
            <person name="Crusemann M."/>
            <person name="Hentschel U."/>
            <person name="Abe I."/>
            <person name="Matsunaga S."/>
            <person name="Kalinowski J."/>
            <person name="Takeyama H."/>
            <person name="Piel J."/>
        </authorList>
    </citation>
    <scope>NUCLEOTIDE SEQUENCE [LARGE SCALE GENOMIC DNA]</scope>
    <source>
        <strain evidence="3">TSY1</strain>
    </source>
</reference>
<evidence type="ECO:0000313" key="2">
    <source>
        <dbReference type="EMBL" id="ETW96594.1"/>
    </source>
</evidence>
<evidence type="ECO:0000313" key="3">
    <source>
        <dbReference type="Proteomes" id="UP000019141"/>
    </source>
</evidence>
<dbReference type="HOGENOM" id="CLU_1583486_0_0_7"/>
<dbReference type="Proteomes" id="UP000019141">
    <property type="component" value="Unassembled WGS sequence"/>
</dbReference>
<dbReference type="AlphaFoldDB" id="W4LFA1"/>